<proteinExistence type="predicted"/>
<name>M3FJ41_9ACTN</name>
<evidence type="ECO:0000313" key="2">
    <source>
        <dbReference type="Proteomes" id="UP000030760"/>
    </source>
</evidence>
<reference evidence="2" key="1">
    <citation type="journal article" date="2013" name="Genome Announc.">
        <title>Draft Genome Sequence of Streptomyces bottropensis ATCC 25435, a Bottromycin-Producing Actinomycete.</title>
        <authorList>
            <person name="Zhang H."/>
            <person name="Zhou W."/>
            <person name="Zhuang Y."/>
            <person name="Liang X."/>
            <person name="Liu T."/>
        </authorList>
    </citation>
    <scope>NUCLEOTIDE SEQUENCE [LARGE SCALE GENOMIC DNA]</scope>
    <source>
        <strain evidence="2">ATCC 25435</strain>
    </source>
</reference>
<protein>
    <submittedName>
        <fullName evidence="1">Uncharacterized protein</fullName>
    </submittedName>
</protein>
<sequence>MFRGAQAGRSICVLQRFGGGVGDPVFELRLLIARRRGE</sequence>
<gene>
    <name evidence="1" type="ORF">SBD_6585</name>
</gene>
<evidence type="ECO:0000313" key="1">
    <source>
        <dbReference type="EMBL" id="EMF52064.1"/>
    </source>
</evidence>
<dbReference type="EMBL" id="KB405095">
    <property type="protein sequence ID" value="EMF52064.1"/>
    <property type="molecule type" value="Genomic_DNA"/>
</dbReference>
<dbReference type="AlphaFoldDB" id="M3FJ41"/>
<dbReference type="Proteomes" id="UP000030760">
    <property type="component" value="Unassembled WGS sequence"/>
</dbReference>
<organism evidence="1 2">
    <name type="scientific">Streptomyces bottropensis ATCC 25435</name>
    <dbReference type="NCBI Taxonomy" id="1054862"/>
    <lineage>
        <taxon>Bacteria</taxon>
        <taxon>Bacillati</taxon>
        <taxon>Actinomycetota</taxon>
        <taxon>Actinomycetes</taxon>
        <taxon>Kitasatosporales</taxon>
        <taxon>Streptomycetaceae</taxon>
        <taxon>Streptomyces</taxon>
    </lineage>
</organism>
<accession>M3FJ41</accession>